<accession>A0A1C2E6B3</accession>
<evidence type="ECO:0000256" key="1">
    <source>
        <dbReference type="SAM" id="Phobius"/>
    </source>
</evidence>
<dbReference type="OrthoDB" id="7028938at2"/>
<reference evidence="2 3" key="1">
    <citation type="submission" date="2016-08" db="EMBL/GenBank/DDBJ databases">
        <title>Whole genome sequence of Pseudomonas graminis strain UASWS1507, a potential biological control agent for agriculture.</title>
        <authorList>
            <person name="Crovadore J."/>
            <person name="Calmin G."/>
            <person name="Chablais R."/>
            <person name="Cochard B."/>
            <person name="Lefort F."/>
        </authorList>
    </citation>
    <scope>NUCLEOTIDE SEQUENCE [LARGE SCALE GENOMIC DNA]</scope>
    <source>
        <strain evidence="2 3">UASWS1507</strain>
    </source>
</reference>
<evidence type="ECO:0000313" key="2">
    <source>
        <dbReference type="EMBL" id="OCX22505.1"/>
    </source>
</evidence>
<dbReference type="EMBL" id="MDEN01000059">
    <property type="protein sequence ID" value="OCX22505.1"/>
    <property type="molecule type" value="Genomic_DNA"/>
</dbReference>
<feature type="transmembrane region" description="Helical" evidence="1">
    <location>
        <begin position="20"/>
        <end position="37"/>
    </location>
</feature>
<gene>
    <name evidence="2" type="ORF">BBI10_08340</name>
</gene>
<name>A0A1C2E6B3_9PSED</name>
<protein>
    <submittedName>
        <fullName evidence="2">Uncharacterized protein</fullName>
    </submittedName>
</protein>
<evidence type="ECO:0000313" key="3">
    <source>
        <dbReference type="Proteomes" id="UP000095143"/>
    </source>
</evidence>
<dbReference type="AlphaFoldDB" id="A0A1C2E6B3"/>
<keyword evidence="1" id="KW-0472">Membrane</keyword>
<dbReference type="RefSeq" id="WP_065987923.1">
    <property type="nucleotide sequence ID" value="NZ_MDEN01000059.1"/>
</dbReference>
<keyword evidence="1" id="KW-0812">Transmembrane</keyword>
<keyword evidence="1" id="KW-1133">Transmembrane helix</keyword>
<sequence length="94" mass="10475">MNAQHLANKLRISPLQLQQGLFASLALMITLIVVQQFNHWNQNHEVTQAHYSHAYTVPFAKASALKASDVALSMQVDDAAATTDEAPRQQSWVF</sequence>
<proteinExistence type="predicted"/>
<organism evidence="2 3">
    <name type="scientific">Pseudomonas graminis</name>
    <dbReference type="NCBI Taxonomy" id="158627"/>
    <lineage>
        <taxon>Bacteria</taxon>
        <taxon>Pseudomonadati</taxon>
        <taxon>Pseudomonadota</taxon>
        <taxon>Gammaproteobacteria</taxon>
        <taxon>Pseudomonadales</taxon>
        <taxon>Pseudomonadaceae</taxon>
        <taxon>Pseudomonas</taxon>
    </lineage>
</organism>
<comment type="caution">
    <text evidence="2">The sequence shown here is derived from an EMBL/GenBank/DDBJ whole genome shotgun (WGS) entry which is preliminary data.</text>
</comment>
<dbReference type="Proteomes" id="UP000095143">
    <property type="component" value="Unassembled WGS sequence"/>
</dbReference>